<name>A0AAW9HZQ0_9ACTO</name>
<proteinExistence type="predicted"/>
<feature type="region of interest" description="Disordered" evidence="1">
    <location>
        <begin position="205"/>
        <end position="272"/>
    </location>
</feature>
<organism evidence="2 3">
    <name type="scientific">Actinotignum urinale</name>
    <dbReference type="NCBI Taxonomy" id="190146"/>
    <lineage>
        <taxon>Bacteria</taxon>
        <taxon>Bacillati</taxon>
        <taxon>Actinomycetota</taxon>
        <taxon>Actinomycetes</taxon>
        <taxon>Actinomycetales</taxon>
        <taxon>Actinomycetaceae</taxon>
        <taxon>Actinotignum</taxon>
    </lineage>
</organism>
<dbReference type="EMBL" id="JAWNGC010000009">
    <property type="protein sequence ID" value="MDY5155494.1"/>
    <property type="molecule type" value="Genomic_DNA"/>
</dbReference>
<accession>A0AAW9HZQ0</accession>
<feature type="compositionally biased region" description="Low complexity" evidence="1">
    <location>
        <begin position="74"/>
        <end position="84"/>
    </location>
</feature>
<evidence type="ECO:0000256" key="1">
    <source>
        <dbReference type="SAM" id="MobiDB-lite"/>
    </source>
</evidence>
<gene>
    <name evidence="2" type="ORF">R6G80_07150</name>
</gene>
<dbReference type="RefSeq" id="WP_320756684.1">
    <property type="nucleotide sequence ID" value="NZ_JAWNGC010000009.1"/>
</dbReference>
<sequence>MSEPSCAPRTSDTLDTWKAVCAILDEFSTVDAKNTTDDSGNDTFPNEHKAHGDGKDTGHNSGNNTGHNNENDTAHNNGNNTAHTTPHKDASESRIIHISGRSILCWLGISSRETTREVIHIATPISSRTQLSARENELLRASGIDPNSPDLMQLIRDAHVLPLGGIRLIHATPCLHYTVSLPTTASRLELFLKLCVAQAQSLEESQDVPNSLKDSHPTEISSTLTRDASTPSTQALSTQAPSTQAPSTQAPSTQAHHGSAHHAQRSSTNSATTNEPFLNAARLYEILVTDYRAISRDGITYEFKVVWRADSDAQTIRASYAPVEGLGNFLYIHAPILFSPREKVAREILTEVSRLLEGDVVMDSGELQLRLTLPMEGLTREMLDEKLRNFAGAATALRLDFAGETDDSLLTFG</sequence>
<feature type="compositionally biased region" description="Low complexity" evidence="1">
    <location>
        <begin position="59"/>
        <end position="68"/>
    </location>
</feature>
<dbReference type="AlphaFoldDB" id="A0AAW9HZQ0"/>
<feature type="region of interest" description="Disordered" evidence="1">
    <location>
        <begin position="32"/>
        <end position="92"/>
    </location>
</feature>
<protein>
    <submittedName>
        <fullName evidence="2">Uncharacterized protein</fullName>
    </submittedName>
</protein>
<feature type="compositionally biased region" description="Polar residues" evidence="1">
    <location>
        <begin position="218"/>
        <end position="256"/>
    </location>
</feature>
<feature type="compositionally biased region" description="Polar residues" evidence="1">
    <location>
        <begin position="32"/>
        <end position="44"/>
    </location>
</feature>
<evidence type="ECO:0000313" key="2">
    <source>
        <dbReference type="EMBL" id="MDY5155494.1"/>
    </source>
</evidence>
<evidence type="ECO:0000313" key="3">
    <source>
        <dbReference type="Proteomes" id="UP001281731"/>
    </source>
</evidence>
<reference evidence="2" key="1">
    <citation type="submission" date="2023-10" db="EMBL/GenBank/DDBJ databases">
        <title>Whole Genome based description of the genera Actinobaculum and Actinotignum reveals a complex phylogenetic relationship within the species included in the genus Actinotignum.</title>
        <authorList>
            <person name="Jensen C.S."/>
            <person name="Dargis R."/>
            <person name="Kemp M."/>
            <person name="Christensen J.J."/>
        </authorList>
    </citation>
    <scope>NUCLEOTIDE SEQUENCE</scope>
    <source>
        <strain evidence="2">SLA_B511</strain>
    </source>
</reference>
<dbReference type="Proteomes" id="UP001281731">
    <property type="component" value="Unassembled WGS sequence"/>
</dbReference>
<comment type="caution">
    <text evidence="2">The sequence shown here is derived from an EMBL/GenBank/DDBJ whole genome shotgun (WGS) entry which is preliminary data.</text>
</comment>
<feature type="compositionally biased region" description="Basic and acidic residues" evidence="1">
    <location>
        <begin position="45"/>
        <end position="58"/>
    </location>
</feature>